<comment type="caution">
    <text evidence="1">The sequence shown here is derived from an EMBL/GenBank/DDBJ whole genome shotgun (WGS) entry which is preliminary data.</text>
</comment>
<dbReference type="RefSeq" id="WP_183116173.1">
    <property type="nucleotide sequence ID" value="NZ_JABEQG010000029.1"/>
</dbReference>
<reference evidence="1 2" key="1">
    <citation type="submission" date="2020-04" db="EMBL/GenBank/DDBJ databases">
        <title>Description of novel Gluconacetobacter.</title>
        <authorList>
            <person name="Sombolestani A."/>
        </authorList>
    </citation>
    <scope>NUCLEOTIDE SEQUENCE [LARGE SCALE GENOMIC DNA]</scope>
    <source>
        <strain evidence="1 2">LMG 7603</strain>
    </source>
</reference>
<evidence type="ECO:0000313" key="1">
    <source>
        <dbReference type="EMBL" id="MBB2157355.1"/>
    </source>
</evidence>
<evidence type="ECO:0000313" key="2">
    <source>
        <dbReference type="Proteomes" id="UP000550787"/>
    </source>
</evidence>
<dbReference type="EMBL" id="JABEQG010000029">
    <property type="protein sequence ID" value="MBB2157355.1"/>
    <property type="molecule type" value="Genomic_DNA"/>
</dbReference>
<dbReference type="AlphaFoldDB" id="A0A7W4I6V1"/>
<proteinExistence type="predicted"/>
<dbReference type="Proteomes" id="UP000550787">
    <property type="component" value="Unassembled WGS sequence"/>
</dbReference>
<organism evidence="1 2">
    <name type="scientific">Gluconacetobacter diazotrophicus</name>
    <name type="common">Acetobacter diazotrophicus</name>
    <dbReference type="NCBI Taxonomy" id="33996"/>
    <lineage>
        <taxon>Bacteria</taxon>
        <taxon>Pseudomonadati</taxon>
        <taxon>Pseudomonadota</taxon>
        <taxon>Alphaproteobacteria</taxon>
        <taxon>Acetobacterales</taxon>
        <taxon>Acetobacteraceae</taxon>
        <taxon>Gluconacetobacter</taxon>
    </lineage>
</organism>
<accession>A0A7W4I6V1</accession>
<name>A0A7W4I6V1_GLUDI</name>
<protein>
    <submittedName>
        <fullName evidence="1">Uncharacterized protein</fullName>
    </submittedName>
</protein>
<sequence length="199" mass="21453">MANYYTQFSARLPMRSPEAAIAALALLDRQRDLACTHDSGGDAVAFCHFMATIDDDPLLNRDVLWIRSDDGGDPDSVLSFVETCAKANLTPTGRWSFMWSFGCNRPRLDGFGGGACVIDLATGALVAVIDLNAWTSNIVADQHVCLTLSPHEAACAHDILCRANPNDPEDDDAPVNIVIGALERVARRQIVTLRAAGPE</sequence>
<gene>
    <name evidence="1" type="ORF">HLH33_13710</name>
</gene>